<feature type="compositionally biased region" description="Basic and acidic residues" evidence="1">
    <location>
        <begin position="55"/>
        <end position="64"/>
    </location>
</feature>
<proteinExistence type="predicted"/>
<sequence>MWRAEIADTAATLAMRAQMAGEYASLRDDFGLTRTLRLMTIEMRHVLSLCADLDEQKTHQRERQQATARPPMREEKAGRAAEWV</sequence>
<name>A0A6N6MP03_9HYPH</name>
<feature type="compositionally biased region" description="Basic and acidic residues" evidence="1">
    <location>
        <begin position="71"/>
        <end position="84"/>
    </location>
</feature>
<evidence type="ECO:0000313" key="2">
    <source>
        <dbReference type="EMBL" id="KAB1072174.1"/>
    </source>
</evidence>
<reference evidence="2 3" key="1">
    <citation type="submission" date="2019-09" db="EMBL/GenBank/DDBJ databases">
        <title>YIM 132548 draft genome.</title>
        <authorList>
            <person name="Jiang L."/>
        </authorList>
    </citation>
    <scope>NUCLEOTIDE SEQUENCE [LARGE SCALE GENOMIC DNA]</scope>
    <source>
        <strain evidence="2 3">YIM 132548</strain>
    </source>
</reference>
<dbReference type="AlphaFoldDB" id="A0A6N6MP03"/>
<protein>
    <submittedName>
        <fullName evidence="2">Uncharacterized protein</fullName>
    </submittedName>
</protein>
<feature type="region of interest" description="Disordered" evidence="1">
    <location>
        <begin position="55"/>
        <end position="84"/>
    </location>
</feature>
<gene>
    <name evidence="2" type="ORF">F6X51_17280</name>
</gene>
<organism evidence="2 3">
    <name type="scientific">Methylobacterium planeticum</name>
    <dbReference type="NCBI Taxonomy" id="2615211"/>
    <lineage>
        <taxon>Bacteria</taxon>
        <taxon>Pseudomonadati</taxon>
        <taxon>Pseudomonadota</taxon>
        <taxon>Alphaproteobacteria</taxon>
        <taxon>Hyphomicrobiales</taxon>
        <taxon>Methylobacteriaceae</taxon>
        <taxon>Methylobacterium</taxon>
    </lineage>
</organism>
<evidence type="ECO:0000313" key="3">
    <source>
        <dbReference type="Proteomes" id="UP000441523"/>
    </source>
</evidence>
<comment type="caution">
    <text evidence="2">The sequence shown here is derived from an EMBL/GenBank/DDBJ whole genome shotgun (WGS) entry which is preliminary data.</text>
</comment>
<accession>A0A6N6MP03</accession>
<evidence type="ECO:0000256" key="1">
    <source>
        <dbReference type="SAM" id="MobiDB-lite"/>
    </source>
</evidence>
<dbReference type="EMBL" id="VZZJ01000015">
    <property type="protein sequence ID" value="KAB1072174.1"/>
    <property type="molecule type" value="Genomic_DNA"/>
</dbReference>
<keyword evidence="3" id="KW-1185">Reference proteome</keyword>
<dbReference type="Proteomes" id="UP000441523">
    <property type="component" value="Unassembled WGS sequence"/>
</dbReference>
<dbReference type="RefSeq" id="WP_150964919.1">
    <property type="nucleotide sequence ID" value="NZ_VZZJ01000015.1"/>
</dbReference>